<dbReference type="GO" id="GO:0016020">
    <property type="term" value="C:membrane"/>
    <property type="evidence" value="ECO:0007669"/>
    <property type="project" value="InterPro"/>
</dbReference>
<evidence type="ECO:0000313" key="7">
    <source>
        <dbReference type="Proteomes" id="UP000001883"/>
    </source>
</evidence>
<comment type="similarity">
    <text evidence="1">Belongs to the ABC transporter superfamily.</text>
</comment>
<dbReference type="HOGENOM" id="CLU_000604_1_2_11"/>
<proteinExistence type="inferred from homology"/>
<protein>
    <submittedName>
        <fullName evidence="6">ABC-type polysaccharide/polyol phosphate transport system, ATPase component</fullName>
    </submittedName>
</protein>
<keyword evidence="2" id="KW-0813">Transport</keyword>
<evidence type="ECO:0000256" key="3">
    <source>
        <dbReference type="ARBA" id="ARBA00022741"/>
    </source>
</evidence>
<dbReference type="Gene3D" id="3.40.50.300">
    <property type="entry name" value="P-loop containing nucleotide triphosphate hydrolases"/>
    <property type="match status" value="1"/>
</dbReference>
<dbReference type="SUPFAM" id="SSF52540">
    <property type="entry name" value="P-loop containing nucleoside triphosphate hydrolases"/>
    <property type="match status" value="1"/>
</dbReference>
<dbReference type="InterPro" id="IPR050683">
    <property type="entry name" value="Bact_Polysacc_Export_ATP-bd"/>
</dbReference>
<dbReference type="GO" id="GO:0140359">
    <property type="term" value="F:ABC-type transporter activity"/>
    <property type="evidence" value="ECO:0007669"/>
    <property type="project" value="InterPro"/>
</dbReference>
<evidence type="ECO:0000313" key="6">
    <source>
        <dbReference type="EMBL" id="BAI64521.1"/>
    </source>
</evidence>
<dbReference type="KEGG" id="rmu:RMDY18_06890"/>
<dbReference type="PANTHER" id="PTHR46743:SF2">
    <property type="entry name" value="TEICHOIC ACIDS EXPORT ATP-BINDING PROTEIN TAGH"/>
    <property type="match status" value="1"/>
</dbReference>
<evidence type="ECO:0000256" key="2">
    <source>
        <dbReference type="ARBA" id="ARBA00022448"/>
    </source>
</evidence>
<dbReference type="InterPro" id="IPR027417">
    <property type="entry name" value="P-loop_NTPase"/>
</dbReference>
<dbReference type="eggNOG" id="COG1134">
    <property type="taxonomic scope" value="Bacteria"/>
</dbReference>
<dbReference type="InterPro" id="IPR015860">
    <property type="entry name" value="ABC_transpr_TagH-like"/>
</dbReference>
<gene>
    <name evidence="6" type="ordered locus">RMDY18_06890</name>
</gene>
<accession>D2NS95</accession>
<reference evidence="7" key="1">
    <citation type="submission" date="2009-07" db="EMBL/GenBank/DDBJ databases">
        <title>Complete genome sequence of Rothia mucilaginosa DJ.</title>
        <authorList>
            <person name="Yamane K."/>
            <person name="Nambu T."/>
            <person name="Mashimo C."/>
            <person name="Sugimori C."/>
            <person name="Yamanaka T."/>
            <person name="Leung K."/>
            <person name="Fukushima H."/>
        </authorList>
    </citation>
    <scope>NUCLEOTIDE SEQUENCE [LARGE SCALE GENOMIC DNA]</scope>
    <source>
        <strain evidence="7">DY-18</strain>
    </source>
</reference>
<feature type="domain" description="ABC transporter" evidence="5">
    <location>
        <begin position="38"/>
        <end position="274"/>
    </location>
</feature>
<organism evidence="6 7">
    <name type="scientific">Rothia mucilaginosa (strain DY-18)</name>
    <name type="common">Stomatococcus mucilaginosus</name>
    <dbReference type="NCBI Taxonomy" id="680646"/>
    <lineage>
        <taxon>Bacteria</taxon>
        <taxon>Bacillati</taxon>
        <taxon>Actinomycetota</taxon>
        <taxon>Actinomycetes</taxon>
        <taxon>Micrococcales</taxon>
        <taxon>Micrococcaceae</taxon>
        <taxon>Rothia</taxon>
    </lineage>
</organism>
<keyword evidence="7" id="KW-1185">Reference proteome</keyword>
<dbReference type="EMBL" id="AP011540">
    <property type="protein sequence ID" value="BAI64521.1"/>
    <property type="molecule type" value="Genomic_DNA"/>
</dbReference>
<dbReference type="Proteomes" id="UP000001883">
    <property type="component" value="Chromosome"/>
</dbReference>
<dbReference type="AlphaFoldDB" id="D2NS95"/>
<reference evidence="6 7" key="2">
    <citation type="journal article" date="2010" name="J Osaka Dent Univ">
        <title>Isolation and identification of Rothia mucilaginosa from persistent apical periodontitis lesions.</title>
        <authorList>
            <person name="Yamane K."/>
            <person name="Yoshida M."/>
            <person name="Fujihira T."/>
            <person name="Baba T."/>
            <person name="Tsuji N."/>
            <person name="Hayashi H."/>
            <person name="Sugimori C."/>
            <person name="Yamanaka T."/>
            <person name="Mashimo C."/>
            <person name="Nambu T."/>
            <person name="Kawai H."/>
            <person name="Fukushima H."/>
        </authorList>
    </citation>
    <scope>NUCLEOTIDE SEQUENCE [LARGE SCALE GENOMIC DNA]</scope>
    <source>
        <strain evidence="6 7">DY-18</strain>
    </source>
</reference>
<reference evidence="6 7" key="3">
    <citation type="journal article" date="2010" name="Sequencing">
        <title>Complete Genome Sequence of Rothia mucilaginosa DY-18: A Clinical Isolate with Dense Meshwork-Like Structures from a Persistent Apical Periodontitis Lesion.</title>
        <authorList>
            <person name="Yamane K."/>
            <person name="Nambu T."/>
            <person name="Yamanaka T."/>
            <person name="Mashimo C."/>
            <person name="Sugimori C."/>
            <person name="Leung K.-P."/>
            <person name="Fukushima H."/>
        </authorList>
    </citation>
    <scope>NUCLEOTIDE SEQUENCE [LARGE SCALE GENOMIC DNA]</scope>
    <source>
        <strain evidence="6 7">DY-18</strain>
    </source>
</reference>
<keyword evidence="4" id="KW-0067">ATP-binding</keyword>
<dbReference type="GO" id="GO:0005524">
    <property type="term" value="F:ATP binding"/>
    <property type="evidence" value="ECO:0007669"/>
    <property type="project" value="UniProtKB-KW"/>
</dbReference>
<keyword evidence="3" id="KW-0547">Nucleotide-binding</keyword>
<evidence type="ECO:0000256" key="1">
    <source>
        <dbReference type="ARBA" id="ARBA00005417"/>
    </source>
</evidence>
<dbReference type="PANTHER" id="PTHR46743">
    <property type="entry name" value="TEICHOIC ACIDS EXPORT ATP-BINDING PROTEIN TAGH"/>
    <property type="match status" value="1"/>
</dbReference>
<sequence>MVICSSVSLRATSPRSSDSVDIKKLEFPPVSPDAPVVIHVENLVKRFVLRHTRSMKEAFVWLIKGRKGDLSEKFNALNGVSLDIRQGERVALLGLNGSGKSTLLKMISGVMRADEGEVLTRGNIAGLIEVGAGFHPDLTGRDNVYLNGAILGMSKEEIEASFDSIVDFAEIHDFIDTEVKFYSSGMYLRLAFSVAVHTNPDIFLVDEILAVGDEPFQKKCIAKIQELCSAGKTLAVVSHDLDLVSKICDRGVVLEHGNLRFDGPIKEAVKVIRGGD</sequence>
<dbReference type="InterPro" id="IPR003593">
    <property type="entry name" value="AAA+_ATPase"/>
</dbReference>
<dbReference type="CDD" id="cd03220">
    <property type="entry name" value="ABC_KpsT_Wzt"/>
    <property type="match status" value="1"/>
</dbReference>
<dbReference type="GO" id="GO:0016887">
    <property type="term" value="F:ATP hydrolysis activity"/>
    <property type="evidence" value="ECO:0007669"/>
    <property type="project" value="InterPro"/>
</dbReference>
<dbReference type="Pfam" id="PF00005">
    <property type="entry name" value="ABC_tran"/>
    <property type="match status" value="1"/>
</dbReference>
<dbReference type="STRING" id="680646.RMDY18_06890"/>
<dbReference type="SMART" id="SM00382">
    <property type="entry name" value="AAA"/>
    <property type="match status" value="1"/>
</dbReference>
<name>D2NS95_ROTMD</name>
<dbReference type="PROSITE" id="PS50893">
    <property type="entry name" value="ABC_TRANSPORTER_2"/>
    <property type="match status" value="1"/>
</dbReference>
<evidence type="ECO:0000259" key="5">
    <source>
        <dbReference type="PROSITE" id="PS50893"/>
    </source>
</evidence>
<evidence type="ECO:0000256" key="4">
    <source>
        <dbReference type="ARBA" id="ARBA00022840"/>
    </source>
</evidence>
<dbReference type="InterPro" id="IPR003439">
    <property type="entry name" value="ABC_transporter-like_ATP-bd"/>
</dbReference>